<sequence length="176" mass="19253">MSDFNDKFPTNVNPLYIPLKSSDTSLLSGGDPQELDLAKLFPGETVVFTAAPGAFTPTCTQAHIPDYLKHEKQLKDKGVARVIILCQNDAFVMNAWAKAEGYNADENYFVFASDPNLGISSQLGSDYTLNLKDKGLGERTSRWAAIVKDGKIQFLGAEPDGKYGNVVGINHILKRI</sequence>
<dbReference type="InterPro" id="IPR037944">
    <property type="entry name" value="PRX5-like"/>
</dbReference>
<gene>
    <name evidence="9" type="ORF">DIURU_005046</name>
</gene>
<dbReference type="CDD" id="cd03013">
    <property type="entry name" value="PRX5_like"/>
    <property type="match status" value="1"/>
</dbReference>
<dbReference type="GO" id="GO:0005739">
    <property type="term" value="C:mitochondrion"/>
    <property type="evidence" value="ECO:0007669"/>
    <property type="project" value="TreeGrafter"/>
</dbReference>
<keyword evidence="3 7" id="KW-0049">Antioxidant</keyword>
<evidence type="ECO:0000256" key="3">
    <source>
        <dbReference type="ARBA" id="ARBA00022862"/>
    </source>
</evidence>
<proteinExistence type="inferred from homology"/>
<evidence type="ECO:0000256" key="7">
    <source>
        <dbReference type="RuleBase" id="RU366011"/>
    </source>
</evidence>
<feature type="active site" description="Cysteine sulfenic acid (-SOH) intermediate" evidence="6">
    <location>
        <position position="59"/>
    </location>
</feature>
<dbReference type="Pfam" id="PF08534">
    <property type="entry name" value="Redoxin"/>
    <property type="match status" value="1"/>
</dbReference>
<keyword evidence="10" id="KW-1185">Reference proteome</keyword>
<evidence type="ECO:0000256" key="1">
    <source>
        <dbReference type="ARBA" id="ARBA00010505"/>
    </source>
</evidence>
<dbReference type="PANTHER" id="PTHR10430:SF16">
    <property type="entry name" value="PEROXIREDOXIN-5, MITOCHONDRIAL"/>
    <property type="match status" value="1"/>
</dbReference>
<feature type="domain" description="Thioredoxin" evidence="8">
    <location>
        <begin position="15"/>
        <end position="176"/>
    </location>
</feature>
<dbReference type="SUPFAM" id="SSF52833">
    <property type="entry name" value="Thioredoxin-like"/>
    <property type="match status" value="1"/>
</dbReference>
<keyword evidence="4 7" id="KW-0560">Oxidoreductase</keyword>
<dbReference type="InterPro" id="IPR013740">
    <property type="entry name" value="Redoxin"/>
</dbReference>
<dbReference type="PANTHER" id="PTHR10430">
    <property type="entry name" value="PEROXIREDOXIN"/>
    <property type="match status" value="1"/>
</dbReference>
<dbReference type="RefSeq" id="XP_034010448.1">
    <property type="nucleotide sequence ID" value="XM_034157985.1"/>
</dbReference>
<dbReference type="PROSITE" id="PS51352">
    <property type="entry name" value="THIOREDOXIN_2"/>
    <property type="match status" value="1"/>
</dbReference>
<comment type="caution">
    <text evidence="9">The sequence shown here is derived from an EMBL/GenBank/DDBJ whole genome shotgun (WGS) entry which is preliminary data.</text>
</comment>
<comment type="similarity">
    <text evidence="1 7">Belongs to the peroxiredoxin family. Prx5 subfamily.</text>
</comment>
<evidence type="ECO:0000313" key="9">
    <source>
        <dbReference type="EMBL" id="KAA8898191.1"/>
    </source>
</evidence>
<dbReference type="GO" id="GO:0042744">
    <property type="term" value="P:hydrogen peroxide catabolic process"/>
    <property type="evidence" value="ECO:0007669"/>
    <property type="project" value="TreeGrafter"/>
</dbReference>
<dbReference type="Proteomes" id="UP000449547">
    <property type="component" value="Unassembled WGS sequence"/>
</dbReference>
<keyword evidence="5 7" id="KW-0676">Redox-active center</keyword>
<accession>A0A642UFZ6</accession>
<dbReference type="OrthoDB" id="195498at2759"/>
<dbReference type="EMBL" id="SWFT01000149">
    <property type="protein sequence ID" value="KAA8898191.1"/>
    <property type="molecule type" value="Genomic_DNA"/>
</dbReference>
<dbReference type="GeneID" id="54783697"/>
<keyword evidence="2 7" id="KW-0575">Peroxidase</keyword>
<comment type="function">
    <text evidence="7">Thiol-specific peroxidase that catalyzes the reduction of hydrogen peroxide and organic hydroperoxides to water and alcohols, respectively. Plays a role in cell protection against oxidative stress by detoxifying peroxides.</text>
</comment>
<evidence type="ECO:0000256" key="2">
    <source>
        <dbReference type="ARBA" id="ARBA00022559"/>
    </source>
</evidence>
<dbReference type="OMA" id="YTMNGWA"/>
<dbReference type="GO" id="GO:0008379">
    <property type="term" value="F:thioredoxin peroxidase activity"/>
    <property type="evidence" value="ECO:0007669"/>
    <property type="project" value="InterPro"/>
</dbReference>
<evidence type="ECO:0000256" key="6">
    <source>
        <dbReference type="PIRSR" id="PIRSR637944-1"/>
    </source>
</evidence>
<dbReference type="GO" id="GO:0034599">
    <property type="term" value="P:cellular response to oxidative stress"/>
    <property type="evidence" value="ECO:0007669"/>
    <property type="project" value="InterPro"/>
</dbReference>
<evidence type="ECO:0000256" key="4">
    <source>
        <dbReference type="ARBA" id="ARBA00023002"/>
    </source>
</evidence>
<evidence type="ECO:0000256" key="5">
    <source>
        <dbReference type="ARBA" id="ARBA00023284"/>
    </source>
</evidence>
<evidence type="ECO:0000259" key="8">
    <source>
        <dbReference type="PROSITE" id="PS51352"/>
    </source>
</evidence>
<dbReference type="AlphaFoldDB" id="A0A642UFZ6"/>
<evidence type="ECO:0000313" key="10">
    <source>
        <dbReference type="Proteomes" id="UP000449547"/>
    </source>
</evidence>
<organism evidence="9 10">
    <name type="scientific">Diutina rugosa</name>
    <name type="common">Yeast</name>
    <name type="synonym">Candida rugosa</name>
    <dbReference type="NCBI Taxonomy" id="5481"/>
    <lineage>
        <taxon>Eukaryota</taxon>
        <taxon>Fungi</taxon>
        <taxon>Dikarya</taxon>
        <taxon>Ascomycota</taxon>
        <taxon>Saccharomycotina</taxon>
        <taxon>Pichiomycetes</taxon>
        <taxon>Debaryomycetaceae</taxon>
        <taxon>Diutina</taxon>
    </lineage>
</organism>
<protein>
    <recommendedName>
        <fullName evidence="8">Thioredoxin domain-containing protein</fullName>
    </recommendedName>
</protein>
<dbReference type="InterPro" id="IPR036249">
    <property type="entry name" value="Thioredoxin-like_sf"/>
</dbReference>
<dbReference type="GO" id="GO:0045454">
    <property type="term" value="P:cell redox homeostasis"/>
    <property type="evidence" value="ECO:0007669"/>
    <property type="project" value="TreeGrafter"/>
</dbReference>
<dbReference type="InterPro" id="IPR013766">
    <property type="entry name" value="Thioredoxin_domain"/>
</dbReference>
<dbReference type="VEuPathDB" id="FungiDB:DIURU_005046"/>
<dbReference type="Gene3D" id="3.40.30.10">
    <property type="entry name" value="Glutaredoxin"/>
    <property type="match status" value="1"/>
</dbReference>
<dbReference type="GO" id="GO:0005777">
    <property type="term" value="C:peroxisome"/>
    <property type="evidence" value="ECO:0007669"/>
    <property type="project" value="TreeGrafter"/>
</dbReference>
<reference evidence="9 10" key="1">
    <citation type="submission" date="2019-07" db="EMBL/GenBank/DDBJ databases">
        <title>Genome assembly of two rare yeast pathogens: Diutina rugosa and Trichomonascus ciferrii.</title>
        <authorList>
            <person name="Mixao V."/>
            <person name="Saus E."/>
            <person name="Hansen A."/>
            <person name="Lass-Flor C."/>
            <person name="Gabaldon T."/>
        </authorList>
    </citation>
    <scope>NUCLEOTIDE SEQUENCE [LARGE SCALE GENOMIC DNA]</scope>
    <source>
        <strain evidence="9 10">CBS 613</strain>
    </source>
</reference>
<name>A0A642UFZ6_DIURU</name>